<dbReference type="GO" id="GO:0004156">
    <property type="term" value="F:dihydropteroate synthase activity"/>
    <property type="evidence" value="ECO:0007669"/>
    <property type="project" value="UniProtKB-EC"/>
</dbReference>
<reference evidence="1" key="1">
    <citation type="submission" date="2020-05" db="EMBL/GenBank/DDBJ databases">
        <authorList>
            <person name="Sadek M."/>
            <person name="Ortiz de la Rosa J.M."/>
        </authorList>
    </citation>
    <scope>NUCLEOTIDE SEQUENCE</scope>
    <source>
        <strain evidence="1">EGY65</strain>
        <plasmid evidence="1">pEGYMCR_IncHI2</plasmid>
    </source>
</reference>
<name>A0A7G5F555_ECOLX</name>
<dbReference type="InterPro" id="IPR012992">
    <property type="entry name" value="Tet-R_leader_TetM"/>
</dbReference>
<protein>
    <submittedName>
        <fullName evidence="1">Dihydropteroate synthase type-2</fullName>
        <ecNumber evidence="1">2.5.1.15</ecNumber>
    </submittedName>
</protein>
<dbReference type="EMBL" id="MT499884">
    <property type="protein sequence ID" value="QMV81380.1"/>
    <property type="molecule type" value="Genomic_DNA"/>
</dbReference>
<sequence>MGTVAKLVTVFGILNLTEDSFFKDDLRSLYLKEIFTPFCRIRLKFTGRSYLNICMLCMPMVMHKNPSDKSIYHWDFYALLGF</sequence>
<dbReference type="EC" id="2.5.1.15" evidence="1"/>
<keyword evidence="1" id="KW-0808">Transferase</keyword>
<organism evidence="1">
    <name type="scientific">Escherichia coli</name>
    <dbReference type="NCBI Taxonomy" id="562"/>
    <lineage>
        <taxon>Bacteria</taxon>
        <taxon>Pseudomonadati</taxon>
        <taxon>Pseudomonadota</taxon>
        <taxon>Gammaproteobacteria</taxon>
        <taxon>Enterobacterales</taxon>
        <taxon>Enterobacteriaceae</taxon>
        <taxon>Escherichia</taxon>
    </lineage>
</organism>
<dbReference type="NCBIfam" id="NF011335">
    <property type="entry name" value="PRK14751.1"/>
    <property type="match status" value="1"/>
</dbReference>
<proteinExistence type="predicted"/>
<dbReference type="Pfam" id="PF08076">
    <property type="entry name" value="TetM_leader"/>
    <property type="match status" value="1"/>
</dbReference>
<geneLocation type="plasmid" evidence="1">
    <name>pEGYMCR_IncHI2</name>
</geneLocation>
<dbReference type="AlphaFoldDB" id="A0A7G5F555"/>
<keyword evidence="1" id="KW-0614">Plasmid</keyword>
<accession>A0A7G5F555</accession>
<evidence type="ECO:0000313" key="1">
    <source>
        <dbReference type="EMBL" id="QMV81380.1"/>
    </source>
</evidence>